<sequence>MPASLPSEPAQRTVYSYGVQVGNALHISGMVAFDADGSVVGEGDIETQTEQVFANLRSVVEEAGGTMADIACTTTYLADVASAPVVNAARARHFTGPVKPTHTVVGVAALARPQFLVEISAVAYLS</sequence>
<protein>
    <submittedName>
        <fullName evidence="2">Translation initiation inhibitor</fullName>
    </submittedName>
</protein>
<dbReference type="SUPFAM" id="SSF55298">
    <property type="entry name" value="YjgF-like"/>
    <property type="match status" value="1"/>
</dbReference>
<reference evidence="3" key="1">
    <citation type="submission" date="2018-02" db="EMBL/GenBank/DDBJ databases">
        <title>Draft genome sequencing of Rhodococcus opacus KU647198.</title>
        <authorList>
            <person name="Zheng B.-X."/>
        </authorList>
    </citation>
    <scope>NUCLEOTIDE SEQUENCE [LARGE SCALE GENOMIC DNA]</scope>
    <source>
        <strain evidence="3">04-OD7</strain>
    </source>
</reference>
<comment type="similarity">
    <text evidence="1">Belongs to the RutC family.</text>
</comment>
<dbReference type="GO" id="GO:0005829">
    <property type="term" value="C:cytosol"/>
    <property type="evidence" value="ECO:0007669"/>
    <property type="project" value="TreeGrafter"/>
</dbReference>
<dbReference type="InterPro" id="IPR035959">
    <property type="entry name" value="RutC-like_sf"/>
</dbReference>
<evidence type="ECO:0000313" key="3">
    <source>
        <dbReference type="Proteomes" id="UP000239290"/>
    </source>
</evidence>
<accession>A0A2S8IJU7</accession>
<dbReference type="PANTHER" id="PTHR11803:SF58">
    <property type="entry name" value="PROTEIN HMF1-RELATED"/>
    <property type="match status" value="1"/>
</dbReference>
<dbReference type="EMBL" id="PUIO01000079">
    <property type="protein sequence ID" value="PQP15067.1"/>
    <property type="molecule type" value="Genomic_DNA"/>
</dbReference>
<dbReference type="AlphaFoldDB" id="A0A2S8IJU7"/>
<comment type="caution">
    <text evidence="2">The sequence shown here is derived from an EMBL/GenBank/DDBJ whole genome shotgun (WGS) entry which is preliminary data.</text>
</comment>
<proteinExistence type="inferred from homology"/>
<dbReference type="InterPro" id="IPR006175">
    <property type="entry name" value="YjgF/YER057c/UK114"/>
</dbReference>
<evidence type="ECO:0000256" key="1">
    <source>
        <dbReference type="ARBA" id="ARBA00010552"/>
    </source>
</evidence>
<gene>
    <name evidence="2" type="ORF">C5613_39280</name>
</gene>
<evidence type="ECO:0000313" key="2">
    <source>
        <dbReference type="EMBL" id="PQP15067.1"/>
    </source>
</evidence>
<dbReference type="GO" id="GO:0019239">
    <property type="term" value="F:deaminase activity"/>
    <property type="evidence" value="ECO:0007669"/>
    <property type="project" value="TreeGrafter"/>
</dbReference>
<name>A0A2S8IJU7_RHOOP</name>
<dbReference type="Gene3D" id="3.30.1330.40">
    <property type="entry name" value="RutC-like"/>
    <property type="match status" value="1"/>
</dbReference>
<organism evidence="2 3">
    <name type="scientific">Rhodococcus opacus</name>
    <name type="common">Nocardia opaca</name>
    <dbReference type="NCBI Taxonomy" id="37919"/>
    <lineage>
        <taxon>Bacteria</taxon>
        <taxon>Bacillati</taxon>
        <taxon>Actinomycetota</taxon>
        <taxon>Actinomycetes</taxon>
        <taxon>Mycobacteriales</taxon>
        <taxon>Nocardiaceae</taxon>
        <taxon>Rhodococcus</taxon>
    </lineage>
</organism>
<dbReference type="Pfam" id="PF01042">
    <property type="entry name" value="Ribonuc_L-PSP"/>
    <property type="match status" value="1"/>
</dbReference>
<dbReference type="CDD" id="cd00448">
    <property type="entry name" value="YjgF_YER057c_UK114_family"/>
    <property type="match status" value="1"/>
</dbReference>
<dbReference type="PANTHER" id="PTHR11803">
    <property type="entry name" value="2-IMINOBUTANOATE/2-IMINOPROPANOATE DEAMINASE RIDA"/>
    <property type="match status" value="1"/>
</dbReference>
<dbReference type="Proteomes" id="UP000239290">
    <property type="component" value="Unassembled WGS sequence"/>
</dbReference>